<dbReference type="Proteomes" id="UP000186019">
    <property type="component" value="Unassembled WGS sequence"/>
</dbReference>
<gene>
    <name evidence="2" type="ORF">SAMN05421666_3414</name>
</gene>
<accession>A0A1N7HMN9</accession>
<evidence type="ECO:0000259" key="1">
    <source>
        <dbReference type="Pfam" id="PF13182"/>
    </source>
</evidence>
<dbReference type="Pfam" id="PF13182">
    <property type="entry name" value="DUF4007"/>
    <property type="match status" value="1"/>
</dbReference>
<protein>
    <recommendedName>
        <fullName evidence="1">DUF4007 domain-containing protein</fullName>
    </recommendedName>
</protein>
<dbReference type="EMBL" id="FTNV01000005">
    <property type="protein sequence ID" value="SIS25980.1"/>
    <property type="molecule type" value="Genomic_DNA"/>
</dbReference>
<dbReference type="AlphaFoldDB" id="A0A1N7HMN9"/>
<sequence>MPRGPIYNDDYRPQFSGHETFPLRYGWLKKAYDAVYEREDGSDGKLAFTRDDSIARFGVGKNMVSSMRHWATSSGIIEDGEGANALVTTSLGRQLFGISGLDRYIEHPATLWLIHWNLAGRPEKTTWFWSFNNFPGVTFEREQLVRALEKVAKDREWPRVSATTIRRDVECFLRTYVAKAASGAASPEDSLESPLAELGLIKAVGRRDGFRFVRGPKSSLGNGVFLYALIDFWKNYSSAQTLSFEAVAHEPGSPGRVFLLDENDVADRLLALEDFTKGSFRWSETAGLKQVIRDVALDMEAALIYAMCDYKKKTIESREAA</sequence>
<feature type="domain" description="DUF4007" evidence="1">
    <location>
        <begin position="15"/>
        <end position="295"/>
    </location>
</feature>
<dbReference type="STRING" id="573024.SAMN05216208_3489"/>
<dbReference type="RefSeq" id="WP_076535520.1">
    <property type="nucleotide sequence ID" value="NZ_FOAC01000006.1"/>
</dbReference>
<dbReference type="InterPro" id="IPR025248">
    <property type="entry name" value="DUF4007"/>
</dbReference>
<reference evidence="2 3" key="1">
    <citation type="submission" date="2017-01" db="EMBL/GenBank/DDBJ databases">
        <authorList>
            <person name="Mah S.A."/>
            <person name="Swanson W.J."/>
            <person name="Moy G.W."/>
            <person name="Vacquier V.D."/>
        </authorList>
    </citation>
    <scope>NUCLEOTIDE SEQUENCE [LARGE SCALE GENOMIC DNA]</scope>
    <source>
        <strain evidence="2 3">DSM 29590</strain>
    </source>
</reference>
<evidence type="ECO:0000313" key="2">
    <source>
        <dbReference type="EMBL" id="SIS25980.1"/>
    </source>
</evidence>
<organism evidence="2 3">
    <name type="scientific">Roseovarius nanhaiticus</name>
    <dbReference type="NCBI Taxonomy" id="573024"/>
    <lineage>
        <taxon>Bacteria</taxon>
        <taxon>Pseudomonadati</taxon>
        <taxon>Pseudomonadota</taxon>
        <taxon>Alphaproteobacteria</taxon>
        <taxon>Rhodobacterales</taxon>
        <taxon>Roseobacteraceae</taxon>
        <taxon>Roseovarius</taxon>
    </lineage>
</organism>
<name>A0A1N7HMN9_9RHOB</name>
<dbReference type="OrthoDB" id="747541at2"/>
<evidence type="ECO:0000313" key="3">
    <source>
        <dbReference type="Proteomes" id="UP000186019"/>
    </source>
</evidence>
<proteinExistence type="predicted"/>
<keyword evidence="3" id="KW-1185">Reference proteome</keyword>